<comment type="caution">
    <text evidence="2">The sequence shown here is derived from an EMBL/GenBank/DDBJ whole genome shotgun (WGS) entry which is preliminary data.</text>
</comment>
<dbReference type="Proteomes" id="UP000807025">
    <property type="component" value="Unassembled WGS sequence"/>
</dbReference>
<proteinExistence type="predicted"/>
<dbReference type="PANTHER" id="PTHR10622:SF10">
    <property type="entry name" value="HET DOMAIN-CONTAINING PROTEIN"/>
    <property type="match status" value="1"/>
</dbReference>
<dbReference type="EMBL" id="MU154778">
    <property type="protein sequence ID" value="KAF9487431.1"/>
    <property type="molecule type" value="Genomic_DNA"/>
</dbReference>
<dbReference type="Pfam" id="PF06985">
    <property type="entry name" value="HET"/>
    <property type="match status" value="1"/>
</dbReference>
<keyword evidence="3" id="KW-1185">Reference proteome</keyword>
<protein>
    <recommendedName>
        <fullName evidence="1">Heterokaryon incompatibility domain-containing protein</fullName>
    </recommendedName>
</protein>
<dbReference type="PANTHER" id="PTHR10622">
    <property type="entry name" value="HET DOMAIN-CONTAINING PROTEIN"/>
    <property type="match status" value="1"/>
</dbReference>
<evidence type="ECO:0000313" key="2">
    <source>
        <dbReference type="EMBL" id="KAF9487431.1"/>
    </source>
</evidence>
<evidence type="ECO:0000313" key="3">
    <source>
        <dbReference type="Proteomes" id="UP000807025"/>
    </source>
</evidence>
<accession>A0A9P6D0C2</accession>
<name>A0A9P6D0C2_PLEER</name>
<reference evidence="2" key="1">
    <citation type="submission" date="2020-11" db="EMBL/GenBank/DDBJ databases">
        <authorList>
            <consortium name="DOE Joint Genome Institute"/>
            <person name="Ahrendt S."/>
            <person name="Riley R."/>
            <person name="Andreopoulos W."/>
            <person name="Labutti K."/>
            <person name="Pangilinan J."/>
            <person name="Ruiz-Duenas F.J."/>
            <person name="Barrasa J.M."/>
            <person name="Sanchez-Garcia M."/>
            <person name="Camarero S."/>
            <person name="Miyauchi S."/>
            <person name="Serrano A."/>
            <person name="Linde D."/>
            <person name="Babiker R."/>
            <person name="Drula E."/>
            <person name="Ayuso-Fernandez I."/>
            <person name="Pacheco R."/>
            <person name="Padilla G."/>
            <person name="Ferreira P."/>
            <person name="Barriuso J."/>
            <person name="Kellner H."/>
            <person name="Castanera R."/>
            <person name="Alfaro M."/>
            <person name="Ramirez L."/>
            <person name="Pisabarro A.G."/>
            <person name="Kuo A."/>
            <person name="Tritt A."/>
            <person name="Lipzen A."/>
            <person name="He G."/>
            <person name="Yan M."/>
            <person name="Ng V."/>
            <person name="Cullen D."/>
            <person name="Martin F."/>
            <person name="Rosso M.-N."/>
            <person name="Henrissat B."/>
            <person name="Hibbett D."/>
            <person name="Martinez A.T."/>
            <person name="Grigoriev I.V."/>
        </authorList>
    </citation>
    <scope>NUCLEOTIDE SEQUENCE</scope>
    <source>
        <strain evidence="2">ATCC 90797</strain>
    </source>
</reference>
<dbReference type="AlphaFoldDB" id="A0A9P6D0C2"/>
<organism evidence="2 3">
    <name type="scientific">Pleurotus eryngii</name>
    <name type="common">Boletus of the steppes</name>
    <dbReference type="NCBI Taxonomy" id="5323"/>
    <lineage>
        <taxon>Eukaryota</taxon>
        <taxon>Fungi</taxon>
        <taxon>Dikarya</taxon>
        <taxon>Basidiomycota</taxon>
        <taxon>Agaricomycotina</taxon>
        <taxon>Agaricomycetes</taxon>
        <taxon>Agaricomycetidae</taxon>
        <taxon>Agaricales</taxon>
        <taxon>Pleurotineae</taxon>
        <taxon>Pleurotaceae</taxon>
        <taxon>Pleurotus</taxon>
    </lineage>
</organism>
<evidence type="ECO:0000259" key="1">
    <source>
        <dbReference type="Pfam" id="PF06985"/>
    </source>
</evidence>
<dbReference type="InterPro" id="IPR010730">
    <property type="entry name" value="HET"/>
</dbReference>
<gene>
    <name evidence="2" type="ORF">BDN71DRAFT_632112</name>
</gene>
<feature type="domain" description="Heterokaryon incompatibility" evidence="1">
    <location>
        <begin position="96"/>
        <end position="184"/>
    </location>
</feature>
<dbReference type="OrthoDB" id="5303367at2759"/>
<sequence>MPKSLTRKEDLRPYVFSAMTKNPLIDEVGAEDRFISTLAQELNTYYRLLCRTPSRHHPMPVQFVVPVVRALIRRKQTQTSIPSRQVRDQLRLFGQYTILSHRWYQDGQELFTDVANVSNPQVQEKKGFKKLEGFSKVVRSHYGCRYLCVDSTCIHETDRNESIQLMFGWYSHAYVCVIYLSTARTGEILDDTWSTRGWTLQEFLAAGRVKCFSSDWHPVNSGENTHTLKFHACRGSTPNFSV</sequence>